<dbReference type="KEGG" id="gai:IMCC3135_15695"/>
<evidence type="ECO:0000313" key="1">
    <source>
        <dbReference type="EMBL" id="ASJ73221.1"/>
    </source>
</evidence>
<dbReference type="EMBL" id="CP018632">
    <property type="protein sequence ID" value="ASJ73221.1"/>
    <property type="molecule type" value="Genomic_DNA"/>
</dbReference>
<sequence length="54" mass="6290">MREEISLAVLFTGVIITLLSDQKSTQRLVIFHCFRRHPDPGMQRKFSDVKLAFI</sequence>
<name>A0A2Z2NT50_9GAMM</name>
<gene>
    <name evidence="1" type="ORF">IMCC3135_15695</name>
</gene>
<reference evidence="1 2" key="1">
    <citation type="submission" date="2016-12" db="EMBL/GenBank/DDBJ databases">
        <authorList>
            <person name="Song W.-J."/>
            <person name="Kurnit D.M."/>
        </authorList>
    </citation>
    <scope>NUCLEOTIDE SEQUENCE [LARGE SCALE GENOMIC DNA]</scope>
    <source>
        <strain evidence="1 2">IMCC3135</strain>
    </source>
</reference>
<accession>A0A2Z2NT50</accession>
<protein>
    <submittedName>
        <fullName evidence="1">Uncharacterized protein</fullName>
    </submittedName>
</protein>
<organism evidence="1 2">
    <name type="scientific">Granulosicoccus antarcticus IMCC3135</name>
    <dbReference type="NCBI Taxonomy" id="1192854"/>
    <lineage>
        <taxon>Bacteria</taxon>
        <taxon>Pseudomonadati</taxon>
        <taxon>Pseudomonadota</taxon>
        <taxon>Gammaproteobacteria</taxon>
        <taxon>Chromatiales</taxon>
        <taxon>Granulosicoccaceae</taxon>
        <taxon>Granulosicoccus</taxon>
    </lineage>
</organism>
<dbReference type="AlphaFoldDB" id="A0A2Z2NT50"/>
<dbReference type="Proteomes" id="UP000250079">
    <property type="component" value="Chromosome"/>
</dbReference>
<proteinExistence type="predicted"/>
<evidence type="ECO:0000313" key="2">
    <source>
        <dbReference type="Proteomes" id="UP000250079"/>
    </source>
</evidence>
<keyword evidence="2" id="KW-1185">Reference proteome</keyword>